<protein>
    <submittedName>
        <fullName evidence="1">AlpA family transcriptional regulator</fullName>
    </submittedName>
</protein>
<gene>
    <name evidence="1" type="ORF">I6N98_15895</name>
</gene>
<dbReference type="InterPro" id="IPR010260">
    <property type="entry name" value="AlpA"/>
</dbReference>
<dbReference type="EMBL" id="CP066167">
    <property type="protein sequence ID" value="QQD17803.1"/>
    <property type="molecule type" value="Genomic_DNA"/>
</dbReference>
<dbReference type="PANTHER" id="PTHR36154:SF1">
    <property type="entry name" value="DNA-BINDING TRANSCRIPTIONAL ACTIVATOR ALPA"/>
    <property type="match status" value="1"/>
</dbReference>
<dbReference type="KEGG" id="snan:I6N98_15895"/>
<dbReference type="PANTHER" id="PTHR36154">
    <property type="entry name" value="DNA-BINDING TRANSCRIPTIONAL ACTIVATOR ALPA"/>
    <property type="match status" value="1"/>
</dbReference>
<accession>A0A7T4QZR9</accession>
<evidence type="ECO:0000313" key="1">
    <source>
        <dbReference type="EMBL" id="QQD17803.1"/>
    </source>
</evidence>
<dbReference type="Proteomes" id="UP000596063">
    <property type="component" value="Chromosome"/>
</dbReference>
<reference evidence="1 2" key="1">
    <citation type="submission" date="2020-12" db="EMBL/GenBank/DDBJ databases">
        <authorList>
            <person name="Shan Y."/>
        </authorList>
    </citation>
    <scope>NUCLEOTIDE SEQUENCE [LARGE SCALE GENOMIC DNA]</scope>
    <source>
        <strain evidence="2">csc3.9</strain>
    </source>
</reference>
<dbReference type="InterPro" id="IPR052931">
    <property type="entry name" value="Prophage_regulatory_activator"/>
</dbReference>
<keyword evidence="2" id="KW-1185">Reference proteome</keyword>
<dbReference type="AlphaFoldDB" id="A0A7T4QZR9"/>
<sequence length="68" mass="7546">MAEQVRESLLRRKEVEARTGLTRSTIYALMAEGKFPKPVPLVGRTVAWTESSIDKWIAERISAGKSAA</sequence>
<evidence type="ECO:0000313" key="2">
    <source>
        <dbReference type="Proteomes" id="UP000596063"/>
    </source>
</evidence>
<dbReference type="RefSeq" id="WP_198569302.1">
    <property type="nucleotide sequence ID" value="NZ_CP066167.1"/>
</dbReference>
<name>A0A7T4QZR9_9GAMM</name>
<organism evidence="1 2">
    <name type="scientific">Spongiibacter nanhainus</name>
    <dbReference type="NCBI Taxonomy" id="2794344"/>
    <lineage>
        <taxon>Bacteria</taxon>
        <taxon>Pseudomonadati</taxon>
        <taxon>Pseudomonadota</taxon>
        <taxon>Gammaproteobacteria</taxon>
        <taxon>Cellvibrionales</taxon>
        <taxon>Spongiibacteraceae</taxon>
        <taxon>Spongiibacter</taxon>
    </lineage>
</organism>
<dbReference type="SUPFAM" id="SSF46955">
    <property type="entry name" value="Putative DNA-binding domain"/>
    <property type="match status" value="1"/>
</dbReference>
<dbReference type="InterPro" id="IPR009061">
    <property type="entry name" value="DNA-bd_dom_put_sf"/>
</dbReference>
<dbReference type="Pfam" id="PF05930">
    <property type="entry name" value="Phage_AlpA"/>
    <property type="match status" value="1"/>
</dbReference>
<proteinExistence type="predicted"/>
<dbReference type="Gene3D" id="1.10.238.160">
    <property type="match status" value="1"/>
</dbReference>